<proteinExistence type="predicted"/>
<dbReference type="InterPro" id="IPR052353">
    <property type="entry name" value="Benzoxazolinone_Detox_Enz"/>
</dbReference>
<organism evidence="3 4">
    <name type="scientific">Phycisphaera mikurensis (strain NBRC 102666 / KCTC 22515 / FYK2301M01)</name>
    <dbReference type="NCBI Taxonomy" id="1142394"/>
    <lineage>
        <taxon>Bacteria</taxon>
        <taxon>Pseudomonadati</taxon>
        <taxon>Planctomycetota</taxon>
        <taxon>Phycisphaerae</taxon>
        <taxon>Phycisphaerales</taxon>
        <taxon>Phycisphaeraceae</taxon>
        <taxon>Phycisphaera</taxon>
    </lineage>
</organism>
<dbReference type="Gene3D" id="2.40.33.20">
    <property type="entry name" value="PK beta-barrel domain-like"/>
    <property type="match status" value="1"/>
</dbReference>
<evidence type="ECO:0000313" key="4">
    <source>
        <dbReference type="Proteomes" id="UP000007881"/>
    </source>
</evidence>
<dbReference type="PANTHER" id="PTHR30212">
    <property type="entry name" value="PROTEIN YIIM"/>
    <property type="match status" value="1"/>
</dbReference>
<dbReference type="Proteomes" id="UP000007881">
    <property type="component" value="Chromosome"/>
</dbReference>
<keyword evidence="4" id="KW-1185">Reference proteome</keyword>
<dbReference type="EMBL" id="AP012338">
    <property type="protein sequence ID" value="BAM04928.1"/>
    <property type="molecule type" value="Genomic_DNA"/>
</dbReference>
<evidence type="ECO:0000259" key="2">
    <source>
        <dbReference type="PROSITE" id="PS51340"/>
    </source>
</evidence>
<accession>I0II40</accession>
<dbReference type="AlphaFoldDB" id="I0II40"/>
<feature type="domain" description="MOSC" evidence="2">
    <location>
        <begin position="37"/>
        <end position="171"/>
    </location>
</feature>
<dbReference type="Pfam" id="PF03473">
    <property type="entry name" value="MOSC"/>
    <property type="match status" value="1"/>
</dbReference>
<dbReference type="RefSeq" id="WP_014438138.1">
    <property type="nucleotide sequence ID" value="NC_017080.1"/>
</dbReference>
<dbReference type="SUPFAM" id="SSF50800">
    <property type="entry name" value="PK beta-barrel domain-like"/>
    <property type="match status" value="1"/>
</dbReference>
<dbReference type="HOGENOM" id="CLU_082566_1_1_0"/>
<reference evidence="3 4" key="1">
    <citation type="submission" date="2012-02" db="EMBL/GenBank/DDBJ databases">
        <title>Complete genome sequence of Phycisphaera mikurensis NBRC 102666.</title>
        <authorList>
            <person name="Ankai A."/>
            <person name="Hosoyama A."/>
            <person name="Terui Y."/>
            <person name="Sekine M."/>
            <person name="Fukai R."/>
            <person name="Kato Y."/>
            <person name="Nakamura S."/>
            <person name="Yamada-Narita S."/>
            <person name="Kawakoshi A."/>
            <person name="Fukunaga Y."/>
            <person name="Yamazaki S."/>
            <person name="Fujita N."/>
        </authorList>
    </citation>
    <scope>NUCLEOTIDE SEQUENCE [LARGE SCALE GENOMIC DNA]</scope>
    <source>
        <strain evidence="4">NBRC 102666 / KCTC 22515 / FYK2301M01</strain>
    </source>
</reference>
<dbReference type="GO" id="GO:0030151">
    <property type="term" value="F:molybdenum ion binding"/>
    <property type="evidence" value="ECO:0007669"/>
    <property type="project" value="InterPro"/>
</dbReference>
<dbReference type="KEGG" id="phm:PSMK_27690"/>
<protein>
    <recommendedName>
        <fullName evidence="2">MOSC domain-containing protein</fullName>
    </recommendedName>
</protein>
<dbReference type="eggNOG" id="COG2258">
    <property type="taxonomic scope" value="Bacteria"/>
</dbReference>
<dbReference type="GO" id="GO:0003824">
    <property type="term" value="F:catalytic activity"/>
    <property type="evidence" value="ECO:0007669"/>
    <property type="project" value="InterPro"/>
</dbReference>
<name>I0II40_PHYMF</name>
<dbReference type="PROSITE" id="PS51340">
    <property type="entry name" value="MOSC"/>
    <property type="match status" value="1"/>
</dbReference>
<gene>
    <name evidence="3" type="ordered locus">PSMK_27690</name>
</gene>
<dbReference type="InterPro" id="IPR011037">
    <property type="entry name" value="Pyrv_Knase-like_insert_dom_sf"/>
</dbReference>
<sequence>MTALQPDDEPRILQQSVGVPSVHDPAGKPWTSGFTKRRVSGPVSLRTDGLDGDGQADLEVHGGPDRAALLYAADHYRAWAEDDGIRFPPAAFGENWTVGGLDERTVCLGDVFAVGSALVEVSQPREPCWKLCRRWNRPELARRAAETGRLGWYVRVLSPGVVASGDALGLRERPLPAWTIARLTALLHDRAARAEAAPFLTACPQLSRLWRETKFSA</sequence>
<dbReference type="STRING" id="1142394.PSMK_27690"/>
<feature type="region of interest" description="Disordered" evidence="1">
    <location>
        <begin position="1"/>
        <end position="51"/>
    </location>
</feature>
<dbReference type="OrthoDB" id="9786134at2"/>
<dbReference type="GO" id="GO:0030170">
    <property type="term" value="F:pyridoxal phosphate binding"/>
    <property type="evidence" value="ECO:0007669"/>
    <property type="project" value="InterPro"/>
</dbReference>
<dbReference type="InterPro" id="IPR005302">
    <property type="entry name" value="MoCF_Sase_C"/>
</dbReference>
<evidence type="ECO:0000313" key="3">
    <source>
        <dbReference type="EMBL" id="BAM04928.1"/>
    </source>
</evidence>
<dbReference type="PANTHER" id="PTHR30212:SF2">
    <property type="entry name" value="PROTEIN YIIM"/>
    <property type="match status" value="1"/>
</dbReference>
<evidence type="ECO:0000256" key="1">
    <source>
        <dbReference type="SAM" id="MobiDB-lite"/>
    </source>
</evidence>